<dbReference type="eggNOG" id="COG4967">
    <property type="taxonomic scope" value="Bacteria"/>
</dbReference>
<dbReference type="Proteomes" id="UP000001661">
    <property type="component" value="Chromosome"/>
</dbReference>
<sequence length="129" mass="14776">MLFQLHQWEEGMSLIEVMVGITLLFIALVPILGYFVSSTRMVSETEKKSIALNLAQQKMEKLKSKDFVDLPDSIKNHDKIDIDGDGEDDYPNFNIEVNGDPDDKIKEITVIVHWNDDELVKLETLIAKR</sequence>
<evidence type="ECO:0000256" key="1">
    <source>
        <dbReference type="SAM" id="Phobius"/>
    </source>
</evidence>
<organism evidence="2 3">
    <name type="scientific">Acetohalobium arabaticum (strain ATCC 49924 / DSM 5501 / Z-7288)</name>
    <dbReference type="NCBI Taxonomy" id="574087"/>
    <lineage>
        <taxon>Bacteria</taxon>
        <taxon>Bacillati</taxon>
        <taxon>Bacillota</taxon>
        <taxon>Clostridia</taxon>
        <taxon>Halanaerobiales</taxon>
        <taxon>Halobacteroidaceae</taxon>
        <taxon>Acetohalobium</taxon>
    </lineage>
</organism>
<dbReference type="AlphaFoldDB" id="D9QRY0"/>
<dbReference type="HOGENOM" id="CLU_1943985_0_0_9"/>
<name>D9QRY0_ACEAZ</name>
<keyword evidence="3" id="KW-1185">Reference proteome</keyword>
<evidence type="ECO:0008006" key="4">
    <source>
        <dbReference type="Google" id="ProtNLM"/>
    </source>
</evidence>
<proteinExistence type="predicted"/>
<reference evidence="2 3" key="1">
    <citation type="journal article" date="2010" name="Stand. Genomic Sci.">
        <title>Complete genome sequence of Acetohalobium arabaticum type strain (Z-7288).</title>
        <authorList>
            <person name="Sikorski J."/>
            <person name="Lapidus A."/>
            <person name="Chertkov O."/>
            <person name="Lucas S."/>
            <person name="Copeland A."/>
            <person name="Glavina Del Rio T."/>
            <person name="Nolan M."/>
            <person name="Tice H."/>
            <person name="Cheng J.F."/>
            <person name="Han C."/>
            <person name="Brambilla E."/>
            <person name="Pitluck S."/>
            <person name="Liolios K."/>
            <person name="Ivanova N."/>
            <person name="Mavromatis K."/>
            <person name="Mikhailova N."/>
            <person name="Pati A."/>
            <person name="Bruce D."/>
            <person name="Detter C."/>
            <person name="Tapia R."/>
            <person name="Goodwin L."/>
            <person name="Chen A."/>
            <person name="Palaniappan K."/>
            <person name="Land M."/>
            <person name="Hauser L."/>
            <person name="Chang Y.J."/>
            <person name="Jeffries C.D."/>
            <person name="Rohde M."/>
            <person name="Goker M."/>
            <person name="Spring S."/>
            <person name="Woyke T."/>
            <person name="Bristow J."/>
            <person name="Eisen J.A."/>
            <person name="Markowitz V."/>
            <person name="Hugenholtz P."/>
            <person name="Kyrpides N.C."/>
            <person name="Klenk H.P."/>
        </authorList>
    </citation>
    <scope>NUCLEOTIDE SEQUENCE [LARGE SCALE GENOMIC DNA]</scope>
    <source>
        <strain evidence="3">ATCC 49924 / DSM 5501 / Z-7288</strain>
    </source>
</reference>
<dbReference type="STRING" id="574087.Acear_1766"/>
<dbReference type="KEGG" id="aar:Acear_1766"/>
<keyword evidence="1" id="KW-0472">Membrane</keyword>
<dbReference type="OrthoDB" id="2112508at2"/>
<dbReference type="EMBL" id="CP002105">
    <property type="protein sequence ID" value="ADL13271.1"/>
    <property type="molecule type" value="Genomic_DNA"/>
</dbReference>
<feature type="transmembrane region" description="Helical" evidence="1">
    <location>
        <begin position="12"/>
        <end position="36"/>
    </location>
</feature>
<dbReference type="RefSeq" id="WP_013278716.1">
    <property type="nucleotide sequence ID" value="NC_014378.1"/>
</dbReference>
<gene>
    <name evidence="2" type="ordered locus">Acear_1766</name>
</gene>
<evidence type="ECO:0000313" key="2">
    <source>
        <dbReference type="EMBL" id="ADL13271.1"/>
    </source>
</evidence>
<keyword evidence="1" id="KW-1133">Transmembrane helix</keyword>
<keyword evidence="1" id="KW-0812">Transmembrane</keyword>
<accession>D9QRY0</accession>
<protein>
    <recommendedName>
        <fullName evidence="4">Prepilin-type N-terminal cleavage/methylation domain-containing protein</fullName>
    </recommendedName>
</protein>
<evidence type="ECO:0000313" key="3">
    <source>
        <dbReference type="Proteomes" id="UP000001661"/>
    </source>
</evidence>